<dbReference type="Gene3D" id="2.60.120.10">
    <property type="entry name" value="Jelly Rolls"/>
    <property type="match status" value="1"/>
</dbReference>
<dbReference type="InterPro" id="IPR011051">
    <property type="entry name" value="RmlC_Cupin_sf"/>
</dbReference>
<dbReference type="Proteomes" id="UP000198702">
    <property type="component" value="Unassembled WGS sequence"/>
</dbReference>
<proteinExistence type="predicted"/>
<gene>
    <name evidence="2" type="ORF">SAMN04487751_0014</name>
</gene>
<evidence type="ECO:0000259" key="1">
    <source>
        <dbReference type="Pfam" id="PF07883"/>
    </source>
</evidence>
<accession>A0A7Z7CV38</accession>
<dbReference type="Pfam" id="PF07883">
    <property type="entry name" value="Cupin_2"/>
    <property type="match status" value="1"/>
</dbReference>
<dbReference type="InterPro" id="IPR014710">
    <property type="entry name" value="RmlC-like_jellyroll"/>
</dbReference>
<organism evidence="2 3">
    <name type="scientific">Microbacterium saccharophilum</name>
    <dbReference type="NCBI Taxonomy" id="1213358"/>
    <lineage>
        <taxon>Bacteria</taxon>
        <taxon>Bacillati</taxon>
        <taxon>Actinomycetota</taxon>
        <taxon>Actinomycetes</taxon>
        <taxon>Micrococcales</taxon>
        <taxon>Microbacteriaceae</taxon>
        <taxon>Microbacterium</taxon>
    </lineage>
</organism>
<protein>
    <submittedName>
        <fullName evidence="2">Cupin domain protein</fullName>
    </submittedName>
</protein>
<evidence type="ECO:0000313" key="2">
    <source>
        <dbReference type="EMBL" id="SFI16413.1"/>
    </source>
</evidence>
<dbReference type="EMBL" id="FOQZ01000001">
    <property type="protein sequence ID" value="SFI16413.1"/>
    <property type="molecule type" value="Genomic_DNA"/>
</dbReference>
<evidence type="ECO:0000313" key="3">
    <source>
        <dbReference type="Proteomes" id="UP000198702"/>
    </source>
</evidence>
<dbReference type="AlphaFoldDB" id="A0A7Z7CV38"/>
<dbReference type="RefSeq" id="WP_028497023.1">
    <property type="nucleotide sequence ID" value="NZ_FOQZ01000001.1"/>
</dbReference>
<feature type="domain" description="Cupin type-2" evidence="1">
    <location>
        <begin position="48"/>
        <end position="105"/>
    </location>
</feature>
<sequence length="113" mass="11688">MSESTGREYTLIAAGVSELADANPVQDGRVTPRKAFDGSGARVRHLAFDAGAVLAEHVAPRPILVSVPAGRVRFTVGGVAHELSAGGMIHVAANVPHEVFAEEASHVLVTLLG</sequence>
<name>A0A7Z7CV38_9MICO</name>
<dbReference type="SUPFAM" id="SSF51182">
    <property type="entry name" value="RmlC-like cupins"/>
    <property type="match status" value="1"/>
</dbReference>
<reference evidence="2 3" key="1">
    <citation type="submission" date="2016-10" db="EMBL/GenBank/DDBJ databases">
        <authorList>
            <person name="Varghese N."/>
            <person name="Submissions S."/>
        </authorList>
    </citation>
    <scope>NUCLEOTIDE SEQUENCE [LARGE SCALE GENOMIC DNA]</scope>
    <source>
        <strain evidence="2 3">UNC380MFSha3.1</strain>
    </source>
</reference>
<dbReference type="InterPro" id="IPR013096">
    <property type="entry name" value="Cupin_2"/>
</dbReference>
<dbReference type="CDD" id="cd02230">
    <property type="entry name" value="cupin_HP0902-like"/>
    <property type="match status" value="1"/>
</dbReference>
<comment type="caution">
    <text evidence="2">The sequence shown here is derived from an EMBL/GenBank/DDBJ whole genome shotgun (WGS) entry which is preliminary data.</text>
</comment>